<dbReference type="AlphaFoldDB" id="W7TW00"/>
<comment type="caution">
    <text evidence="7">The sequence shown here is derived from an EMBL/GenBank/DDBJ whole genome shotgun (WGS) entry which is preliminary data.</text>
</comment>
<dbReference type="EMBL" id="AZIL01000038">
    <property type="protein sequence ID" value="EWM30312.1"/>
    <property type="molecule type" value="Genomic_DNA"/>
</dbReference>
<dbReference type="PROSITE" id="PS00518">
    <property type="entry name" value="ZF_RING_1"/>
    <property type="match status" value="1"/>
</dbReference>
<dbReference type="InterPro" id="IPR039301">
    <property type="entry name" value="Sip5/DA2"/>
</dbReference>
<protein>
    <submittedName>
        <fullName evidence="7">Ring u-box domain-containing protein</fullName>
    </submittedName>
</protein>
<reference evidence="7 8" key="1">
    <citation type="journal article" date="2014" name="Mol. Plant">
        <title>Chromosome Scale Genome Assembly and Transcriptome Profiling of Nannochloropsis gaditana in Nitrogen Depletion.</title>
        <authorList>
            <person name="Corteggiani Carpinelli E."/>
            <person name="Telatin A."/>
            <person name="Vitulo N."/>
            <person name="Forcato C."/>
            <person name="D'Angelo M."/>
            <person name="Schiavon R."/>
            <person name="Vezzi A."/>
            <person name="Giacometti G.M."/>
            <person name="Morosinotto T."/>
            <person name="Valle G."/>
        </authorList>
    </citation>
    <scope>NUCLEOTIDE SEQUENCE [LARGE SCALE GENOMIC DNA]</scope>
    <source>
        <strain evidence="7 8">B-31</strain>
    </source>
</reference>
<dbReference type="InterPro" id="IPR017907">
    <property type="entry name" value="Znf_RING_CS"/>
</dbReference>
<evidence type="ECO:0000256" key="5">
    <source>
        <dbReference type="SAM" id="MobiDB-lite"/>
    </source>
</evidence>
<keyword evidence="8" id="KW-1185">Reference proteome</keyword>
<evidence type="ECO:0000313" key="8">
    <source>
        <dbReference type="Proteomes" id="UP000019335"/>
    </source>
</evidence>
<feature type="domain" description="RING-type" evidence="6">
    <location>
        <begin position="62"/>
        <end position="104"/>
    </location>
</feature>
<name>W7TW00_9STRA</name>
<dbReference type="OrthoDB" id="156309at2759"/>
<dbReference type="GO" id="GO:0005737">
    <property type="term" value="C:cytoplasm"/>
    <property type="evidence" value="ECO:0007669"/>
    <property type="project" value="TreeGrafter"/>
</dbReference>
<gene>
    <name evidence="7" type="ORF">Naga_100003g130</name>
</gene>
<evidence type="ECO:0000256" key="4">
    <source>
        <dbReference type="PROSITE-ProRule" id="PRU00175"/>
    </source>
</evidence>
<dbReference type="PROSITE" id="PS50089">
    <property type="entry name" value="ZF_RING_2"/>
    <property type="match status" value="1"/>
</dbReference>
<evidence type="ECO:0000256" key="2">
    <source>
        <dbReference type="ARBA" id="ARBA00022771"/>
    </source>
</evidence>
<organism evidence="7 8">
    <name type="scientific">Nannochloropsis gaditana</name>
    <dbReference type="NCBI Taxonomy" id="72520"/>
    <lineage>
        <taxon>Eukaryota</taxon>
        <taxon>Sar</taxon>
        <taxon>Stramenopiles</taxon>
        <taxon>Ochrophyta</taxon>
        <taxon>Eustigmatophyceae</taxon>
        <taxon>Eustigmatales</taxon>
        <taxon>Monodopsidaceae</taxon>
        <taxon>Nannochloropsis</taxon>
    </lineage>
</organism>
<dbReference type="Proteomes" id="UP000019335">
    <property type="component" value="Chromosome 1"/>
</dbReference>
<keyword evidence="2 4" id="KW-0863">Zinc-finger</keyword>
<evidence type="ECO:0000256" key="3">
    <source>
        <dbReference type="ARBA" id="ARBA00022833"/>
    </source>
</evidence>
<feature type="compositionally biased region" description="Acidic residues" evidence="5">
    <location>
        <begin position="370"/>
        <end position="379"/>
    </location>
</feature>
<sequence>MGLAHSSKRAHIMKELERFSKPCGLYPSCTWEDRTVRKLILEGRIAPCFPGMEDKGCGTEECPICFLRYVILNCTRCCNHPLCTECYLQLQAPKDLPSSCPYCNHPKLQILYGTDDEEKMMAQEFANIRLYDLLSMTTQPVPTAAFSSGKAKIEGRTAWVGGEQAGLHPGSARPLSFVAASGSGRCADVAVRNKERGTSNDTRRNCHVSASRSTTTAIYSSATYKQPVSLATVKERHNVEEEAKKQHLIPSQEARNESMAATVGEIFSFRGTGCRSISTGRSIAVGRVEHGIGSGQHANDHFVMRRRVLEPVGIPAHLQHVEDLMLMEAIQRSLEDATRRLEHCRAEDGNEMYGNQRQLSSIQDVKGSIDGDDGCEDSS</sequence>
<feature type="compositionally biased region" description="Polar residues" evidence="5">
    <location>
        <begin position="353"/>
        <end position="363"/>
    </location>
</feature>
<accession>W7TW00</accession>
<dbReference type="SUPFAM" id="SSF57850">
    <property type="entry name" value="RING/U-box"/>
    <property type="match status" value="1"/>
</dbReference>
<evidence type="ECO:0000256" key="1">
    <source>
        <dbReference type="ARBA" id="ARBA00022723"/>
    </source>
</evidence>
<dbReference type="PANTHER" id="PTHR31315">
    <property type="entry name" value="PROTEIN SIP5"/>
    <property type="match status" value="1"/>
</dbReference>
<dbReference type="GO" id="GO:0008270">
    <property type="term" value="F:zinc ion binding"/>
    <property type="evidence" value="ECO:0007669"/>
    <property type="project" value="UniProtKB-KW"/>
</dbReference>
<evidence type="ECO:0000259" key="6">
    <source>
        <dbReference type="PROSITE" id="PS50089"/>
    </source>
</evidence>
<keyword evidence="3" id="KW-0862">Zinc</keyword>
<proteinExistence type="predicted"/>
<feature type="region of interest" description="Disordered" evidence="5">
    <location>
        <begin position="347"/>
        <end position="379"/>
    </location>
</feature>
<dbReference type="InterPro" id="IPR001841">
    <property type="entry name" value="Znf_RING"/>
</dbReference>
<dbReference type="PANTHER" id="PTHR31315:SF1">
    <property type="entry name" value="PROTEIN SIP5"/>
    <property type="match status" value="1"/>
</dbReference>
<evidence type="ECO:0000313" key="7">
    <source>
        <dbReference type="EMBL" id="EWM30312.1"/>
    </source>
</evidence>
<keyword evidence="1" id="KW-0479">Metal-binding</keyword>